<evidence type="ECO:0000313" key="1">
    <source>
        <dbReference type="EMBL" id="QQP48734.1"/>
    </source>
</evidence>
<reference evidence="2" key="1">
    <citation type="submission" date="2021-01" db="EMBL/GenBank/DDBJ databases">
        <title>Caligus Genome Assembly.</title>
        <authorList>
            <person name="Gallardo-Escarate C."/>
        </authorList>
    </citation>
    <scope>NUCLEOTIDE SEQUENCE [LARGE SCALE GENOMIC DNA]</scope>
</reference>
<name>A0A7T8HEX5_CALRO</name>
<gene>
    <name evidence="1" type="ORF">FKW44_009143</name>
</gene>
<accession>A0A7T8HEX5</accession>
<protein>
    <submittedName>
        <fullName evidence="1">Uncharacterized protein</fullName>
    </submittedName>
</protein>
<sequence>MENLEHLENLEDLGDAIETIDGLFEHAKLHVLAAQAPNPSRLSEATTPTPSEVSLVDLTDEEEMDRSSVPLVFRPIDETLSFFKEEILHEERGMTDRDLKEFLEKEYRVSKEAEDLLKIQEVNPELKGLDSGSSMAFLDTMHKTIRLVTRPLMATWQAVESSKDLLSSPLNAEAILKEAENLELSPSFLSSLKKLIEEKSRVEEAFRDTSKNFFFILSRLF</sequence>
<organism evidence="1 2">
    <name type="scientific">Caligus rogercresseyi</name>
    <name type="common">Sea louse</name>
    <dbReference type="NCBI Taxonomy" id="217165"/>
    <lineage>
        <taxon>Eukaryota</taxon>
        <taxon>Metazoa</taxon>
        <taxon>Ecdysozoa</taxon>
        <taxon>Arthropoda</taxon>
        <taxon>Crustacea</taxon>
        <taxon>Multicrustacea</taxon>
        <taxon>Hexanauplia</taxon>
        <taxon>Copepoda</taxon>
        <taxon>Siphonostomatoida</taxon>
        <taxon>Caligidae</taxon>
        <taxon>Caligus</taxon>
    </lineage>
</organism>
<keyword evidence="2" id="KW-1185">Reference proteome</keyword>
<feature type="non-terminal residue" evidence="1">
    <location>
        <position position="1"/>
    </location>
</feature>
<evidence type="ECO:0000313" key="2">
    <source>
        <dbReference type="Proteomes" id="UP000595437"/>
    </source>
</evidence>
<proteinExistence type="predicted"/>
<dbReference type="EMBL" id="CP045895">
    <property type="protein sequence ID" value="QQP48734.1"/>
    <property type="molecule type" value="Genomic_DNA"/>
</dbReference>
<dbReference type="AlphaFoldDB" id="A0A7T8HEX5"/>
<dbReference type="Proteomes" id="UP000595437">
    <property type="component" value="Chromosome 6"/>
</dbReference>